<keyword evidence="2 4" id="KW-0328">Glycosyltransferase</keyword>
<dbReference type="PANTHER" id="PTHR48047:SF229">
    <property type="entry name" value="UDP-GLYCOSYLTRANSFERASE 73C3-RELATED"/>
    <property type="match status" value="1"/>
</dbReference>
<reference evidence="7" key="1">
    <citation type="submission" date="2021-07" db="EMBL/GenBank/DDBJ databases">
        <authorList>
            <person name="Zhang L."/>
            <person name="Feng X."/>
            <person name="Li C."/>
        </authorList>
    </citation>
    <scope>NUCLEOTIDE SEQUENCE</scope>
</reference>
<dbReference type="EMBL" id="MZ574454">
    <property type="protein sequence ID" value="UXY92009.1"/>
    <property type="molecule type" value="mRNA"/>
</dbReference>
<name>A0AA95C1H0_GLYGL</name>
<dbReference type="SUPFAM" id="SSF53756">
    <property type="entry name" value="UDP-Glycosyltransferase/glycogen phosphorylase"/>
    <property type="match status" value="1"/>
</dbReference>
<protein>
    <recommendedName>
        <fullName evidence="5">Glycosyltransferase</fullName>
        <ecNumber evidence="5">2.4.1.-</ecNumber>
    </recommendedName>
</protein>
<dbReference type="PROSITE" id="PS00375">
    <property type="entry name" value="UDPGT"/>
    <property type="match status" value="1"/>
</dbReference>
<accession>A0AA95C1H0</accession>
<dbReference type="EC" id="2.4.1.-" evidence="5"/>
<dbReference type="FunFam" id="3.40.50.2000:FF:000071">
    <property type="entry name" value="Glycosyltransferase"/>
    <property type="match status" value="1"/>
</dbReference>
<evidence type="ECO:0000256" key="2">
    <source>
        <dbReference type="ARBA" id="ARBA00022676"/>
    </source>
</evidence>
<organism evidence="7">
    <name type="scientific">Glycyrrhiza glabra</name>
    <name type="common">Licorice</name>
    <dbReference type="NCBI Taxonomy" id="49827"/>
    <lineage>
        <taxon>Eukaryota</taxon>
        <taxon>Viridiplantae</taxon>
        <taxon>Streptophyta</taxon>
        <taxon>Embryophyta</taxon>
        <taxon>Tracheophyta</taxon>
        <taxon>Spermatophyta</taxon>
        <taxon>Magnoliopsida</taxon>
        <taxon>eudicotyledons</taxon>
        <taxon>Gunneridae</taxon>
        <taxon>Pentapetalae</taxon>
        <taxon>rosids</taxon>
        <taxon>fabids</taxon>
        <taxon>Fabales</taxon>
        <taxon>Fabaceae</taxon>
        <taxon>Papilionoideae</taxon>
        <taxon>50 kb inversion clade</taxon>
        <taxon>NPAAA clade</taxon>
        <taxon>Hologalegina</taxon>
        <taxon>IRL clade</taxon>
        <taxon>Galegeae</taxon>
        <taxon>Glycyrrhiza</taxon>
    </lineage>
</organism>
<dbReference type="Pfam" id="PF00201">
    <property type="entry name" value="UDPGT"/>
    <property type="match status" value="1"/>
</dbReference>
<dbReference type="PANTHER" id="PTHR48047">
    <property type="entry name" value="GLYCOSYLTRANSFERASE"/>
    <property type="match status" value="1"/>
</dbReference>
<dbReference type="InterPro" id="IPR035595">
    <property type="entry name" value="UDP_glycos_trans_CS"/>
</dbReference>
<sequence length="503" mass="56429">MGSKTPQLHFVLFPWLSQGHMIPMMDIARILAQQQGVTVTVITTPQNASRFTSTFTRSNKSGSQIRLVELQFPYKEAGLPEGCENLDMLSSLGSALSFFNAASTLEKPVEKLFEEKLKPSPSCIISDMCLPFTANIATKFNIPRISFLGHSCFSLLCLYNLGIHKALLQNIATETEYFVLPGIPDKVVMTKSQIPGPAATKNEENWGEFYAKTGAAEMASYGVVMNSFEELEPAYAREYKKVKKGKVWCIGPVSLSNKDQLDKAERGNNNNNKKKDHSVNELDYCMKWLDLKKPRSVIYVCLGSMCNLTPQQLIELGLALEASKRPFIWVIRGGNQLEELEKWIKEENFEERTKGRSFVIWGWAPQVLILSHTAIGGFLTHCGWNSTLEAICAGVPMITWPLFGDQFFNEKLIVQILKVGVSVGVEDPVKWGEEEEMGVLVKKEDVERAIEELMDDGTKESEEMRRRVEELGEIAKRAIEEGGSSHSNVTLLIQDIMQQTKKS</sequence>
<dbReference type="InterPro" id="IPR002213">
    <property type="entry name" value="UDP_glucos_trans"/>
</dbReference>
<keyword evidence="6" id="KW-0175">Coiled coil</keyword>
<keyword evidence="3 4" id="KW-0808">Transferase</keyword>
<dbReference type="FunFam" id="3.40.50.2000:FF:000047">
    <property type="entry name" value="Glycosyltransferase"/>
    <property type="match status" value="1"/>
</dbReference>
<evidence type="ECO:0000256" key="3">
    <source>
        <dbReference type="ARBA" id="ARBA00022679"/>
    </source>
</evidence>
<dbReference type="GO" id="GO:0035251">
    <property type="term" value="F:UDP-glucosyltransferase activity"/>
    <property type="evidence" value="ECO:0007669"/>
    <property type="project" value="TreeGrafter"/>
</dbReference>
<proteinExistence type="evidence at transcript level"/>
<dbReference type="AlphaFoldDB" id="A0AA95C1H0"/>
<evidence type="ECO:0000313" key="7">
    <source>
        <dbReference type="EMBL" id="UXY92009.1"/>
    </source>
</evidence>
<evidence type="ECO:0000256" key="1">
    <source>
        <dbReference type="ARBA" id="ARBA00009995"/>
    </source>
</evidence>
<feature type="coiled-coil region" evidence="6">
    <location>
        <begin position="443"/>
        <end position="481"/>
    </location>
</feature>
<evidence type="ECO:0000256" key="6">
    <source>
        <dbReference type="SAM" id="Coils"/>
    </source>
</evidence>
<comment type="similarity">
    <text evidence="1 4">Belongs to the UDP-glycosyltransferase family.</text>
</comment>
<evidence type="ECO:0000256" key="4">
    <source>
        <dbReference type="RuleBase" id="RU003718"/>
    </source>
</evidence>
<dbReference type="Gene3D" id="3.40.50.2000">
    <property type="entry name" value="Glycogen Phosphorylase B"/>
    <property type="match status" value="2"/>
</dbReference>
<dbReference type="CDD" id="cd03784">
    <property type="entry name" value="GT1_Gtf-like"/>
    <property type="match status" value="1"/>
</dbReference>
<evidence type="ECO:0000256" key="5">
    <source>
        <dbReference type="RuleBase" id="RU362057"/>
    </source>
</evidence>